<protein>
    <submittedName>
        <fullName evidence="1">Uncharacterized protein</fullName>
    </submittedName>
</protein>
<proteinExistence type="predicted"/>
<organism evidence="1 2">
    <name type="scientific">Catharanthus roseus</name>
    <name type="common">Madagascar periwinkle</name>
    <name type="synonym">Vinca rosea</name>
    <dbReference type="NCBI Taxonomy" id="4058"/>
    <lineage>
        <taxon>Eukaryota</taxon>
        <taxon>Viridiplantae</taxon>
        <taxon>Streptophyta</taxon>
        <taxon>Embryophyta</taxon>
        <taxon>Tracheophyta</taxon>
        <taxon>Spermatophyta</taxon>
        <taxon>Magnoliopsida</taxon>
        <taxon>eudicotyledons</taxon>
        <taxon>Gunneridae</taxon>
        <taxon>Pentapetalae</taxon>
        <taxon>asterids</taxon>
        <taxon>lamiids</taxon>
        <taxon>Gentianales</taxon>
        <taxon>Apocynaceae</taxon>
        <taxon>Rauvolfioideae</taxon>
        <taxon>Vinceae</taxon>
        <taxon>Catharanthinae</taxon>
        <taxon>Catharanthus</taxon>
    </lineage>
</organism>
<comment type="caution">
    <text evidence="1">The sequence shown here is derived from an EMBL/GenBank/DDBJ whole genome shotgun (WGS) entry which is preliminary data.</text>
</comment>
<sequence>MVNAMVERATSDMLIGPDWAMNIEICDMCNRDPTQAKDIIKGIKKRIGSRNAKVQLLALTLLETIVKNCGDIVHMHVAEKDLLHEMVKIVKKKPDFHVKEKILILIDTWQEAFGGPRARYPQYFAAYQELLRMGAVFPQRSERTAPVFTPPQTHPLSSYPQNIRNSESRPEAAESSAEAEFPTLSLTEIQNARGIMDVLAEMLSALDPENKEGLRQEVIVDLVEQCRTFKQRVVHLVNSTSDESLLCQGLALNDDLQRVLAKHESISSGTVMPVKSDKLKPESAKSLVDVDAPLIDTADGKTSNQGSSSTSLGTQLALPAPPASNAASATPTTATPKLDLLSGDDFNSPTAEISMALVPVSAGEPQQVTPASQQNALALVDMFTPNSNAQTMQSVGQAYPSSPQFQQQQNFQNPQSSVYPNGNVPGTRLTPFEQALYQQSANTPWNGPTTPQQQPTSPAYGGSLPPPPWEAQSVETGQFAGSQNPQQVMQMVVTNAQSFQSGSPHAHPYANGSPRAHPFQSGSPRAQPMGNDQVVGMYIQPITSGHLSAINNQAVQSNQFVGMQQPQPAMGMYPQMQPAQMAYMYAQQMYANQMGGYGYGYGYGQQQNTQFLDQRMSGLSVRDDGVLGTPSHPGSAPSYVHVPSGKPSKPEDKLFGDLVDMNKFKPTKSTPGRAGSM</sequence>
<evidence type="ECO:0000313" key="2">
    <source>
        <dbReference type="Proteomes" id="UP001060085"/>
    </source>
</evidence>
<reference evidence="2" key="1">
    <citation type="journal article" date="2023" name="Nat. Plants">
        <title>Single-cell RNA sequencing provides a high-resolution roadmap for understanding the multicellular compartmentation of specialized metabolism.</title>
        <authorList>
            <person name="Sun S."/>
            <person name="Shen X."/>
            <person name="Li Y."/>
            <person name="Li Y."/>
            <person name="Wang S."/>
            <person name="Li R."/>
            <person name="Zhang H."/>
            <person name="Shen G."/>
            <person name="Guo B."/>
            <person name="Wei J."/>
            <person name="Xu J."/>
            <person name="St-Pierre B."/>
            <person name="Chen S."/>
            <person name="Sun C."/>
        </authorList>
    </citation>
    <scope>NUCLEOTIDE SEQUENCE [LARGE SCALE GENOMIC DNA]</scope>
</reference>
<name>A0ACC0B9I4_CATRO</name>
<accession>A0ACC0B9I4</accession>
<keyword evidence="2" id="KW-1185">Reference proteome</keyword>
<evidence type="ECO:0000313" key="1">
    <source>
        <dbReference type="EMBL" id="KAI5669317.1"/>
    </source>
</evidence>
<dbReference type="EMBL" id="CM044704">
    <property type="protein sequence ID" value="KAI5669317.1"/>
    <property type="molecule type" value="Genomic_DNA"/>
</dbReference>
<gene>
    <name evidence="1" type="ORF">M9H77_19170</name>
</gene>
<dbReference type="Proteomes" id="UP001060085">
    <property type="component" value="Linkage Group LG04"/>
</dbReference>